<dbReference type="AlphaFoldDB" id="A0AAN1W0P4"/>
<dbReference type="RefSeq" id="WP_212785907.1">
    <property type="nucleotide sequence ID" value="NZ_AP019536.1"/>
</dbReference>
<dbReference type="Proteomes" id="UP001319121">
    <property type="component" value="Chromosome"/>
</dbReference>
<dbReference type="KEGG" id="fku:FGKAn22_23760"/>
<dbReference type="Pfam" id="PF10052">
    <property type="entry name" value="DUF2288"/>
    <property type="match status" value="1"/>
</dbReference>
<proteinExistence type="predicted"/>
<reference evidence="1 2" key="1">
    <citation type="submission" date="2019-03" db="EMBL/GenBank/DDBJ databases">
        <title>Complete genome sequence of Ferrigenium kumadai strain An22, a microaerophilic iron-oxidizing bacterium isolated from a paddy field soil.</title>
        <authorList>
            <person name="Watanabe T."/>
            <person name="Asakawa S."/>
        </authorList>
    </citation>
    <scope>NUCLEOTIDE SEQUENCE [LARGE SCALE GENOMIC DNA]</scope>
    <source>
        <strain evidence="1 2">An22</strain>
    </source>
</reference>
<protein>
    <recommendedName>
        <fullName evidence="3">DUF2288 domain-containing protein</fullName>
    </recommendedName>
</protein>
<keyword evidence="2" id="KW-1185">Reference proteome</keyword>
<evidence type="ECO:0000313" key="1">
    <source>
        <dbReference type="EMBL" id="BBJ00684.1"/>
    </source>
</evidence>
<accession>A0AAN1W0P4</accession>
<gene>
    <name evidence="1" type="ORF">FGKAn22_23760</name>
</gene>
<evidence type="ECO:0000313" key="2">
    <source>
        <dbReference type="Proteomes" id="UP001319121"/>
    </source>
</evidence>
<dbReference type="EMBL" id="AP019536">
    <property type="protein sequence ID" value="BBJ00684.1"/>
    <property type="molecule type" value="Genomic_DNA"/>
</dbReference>
<organism evidence="1 2">
    <name type="scientific">Ferrigenium kumadai</name>
    <dbReference type="NCBI Taxonomy" id="1682490"/>
    <lineage>
        <taxon>Bacteria</taxon>
        <taxon>Pseudomonadati</taxon>
        <taxon>Pseudomonadota</taxon>
        <taxon>Betaproteobacteria</taxon>
        <taxon>Nitrosomonadales</taxon>
        <taxon>Gallionellaceae</taxon>
        <taxon>Ferrigenium</taxon>
    </lineage>
</organism>
<dbReference type="InterPro" id="IPR018741">
    <property type="entry name" value="DUF2288"/>
</dbReference>
<name>A0AAN1W0P4_9PROT</name>
<evidence type="ECO:0008006" key="3">
    <source>
        <dbReference type="Google" id="ProtNLM"/>
    </source>
</evidence>
<sequence length="104" mass="11647">MSTDNKEEIYRAKMNLETSRIAWKELQRFFASGSAVAVSAELDLVEVAFQISEDNKAQVAQWMSAGQVGWVSDEQALAWYESDADVWAVVVSPYVLVQSAEKLQ</sequence>